<sequence>MDAHWDDLKIFLAVARSESLSRAGRILKVDPATVGRRVARLEDDLNAPLFAKSPTGYALTDAGQRLMGHAERMEQAMIEASEEMAGKTGGLTGQIRIGAPDGSANFLLPKVCAEIGNANPDLEIQIVALPRVFNLTRREADMVVAVSPPTAGRRLTVQRIADYKLHLAASEAYLEKHPPIETLEDLKGHRIIGYIQDMIFDKELDYLSATGLERVHLASNSVSVQINWVRQGCGLGVVHDFAMPWFDGLKKILTDQVSLTRSFYLVRHADDRRLERQNRFSAALVDGMRKEVARLEAQT</sequence>
<dbReference type="GO" id="GO:0006351">
    <property type="term" value="P:DNA-templated transcription"/>
    <property type="evidence" value="ECO:0007669"/>
    <property type="project" value="TreeGrafter"/>
</dbReference>
<dbReference type="SUPFAM" id="SSF53850">
    <property type="entry name" value="Periplasmic binding protein-like II"/>
    <property type="match status" value="1"/>
</dbReference>
<dbReference type="InterPro" id="IPR058163">
    <property type="entry name" value="LysR-type_TF_proteobact-type"/>
</dbReference>
<reference evidence="6 7" key="1">
    <citation type="submission" date="2017-03" db="EMBL/GenBank/DDBJ databases">
        <authorList>
            <person name="Afonso C.L."/>
            <person name="Miller P.J."/>
            <person name="Scott M.A."/>
            <person name="Spackman E."/>
            <person name="Goraichik I."/>
            <person name="Dimitrov K.M."/>
            <person name="Suarez D.L."/>
            <person name="Swayne D.E."/>
        </authorList>
    </citation>
    <scope>NUCLEOTIDE SEQUENCE [LARGE SCALE GENOMIC DNA]</scope>
    <source>
        <strain evidence="6 7">CECT 7450</strain>
    </source>
</reference>
<evidence type="ECO:0000256" key="1">
    <source>
        <dbReference type="ARBA" id="ARBA00009437"/>
    </source>
</evidence>
<dbReference type="InterPro" id="IPR036388">
    <property type="entry name" value="WH-like_DNA-bd_sf"/>
</dbReference>
<dbReference type="InterPro" id="IPR005119">
    <property type="entry name" value="LysR_subst-bd"/>
</dbReference>
<dbReference type="Proteomes" id="UP000193061">
    <property type="component" value="Unassembled WGS sequence"/>
</dbReference>
<evidence type="ECO:0000256" key="2">
    <source>
        <dbReference type="ARBA" id="ARBA00023015"/>
    </source>
</evidence>
<evidence type="ECO:0000256" key="3">
    <source>
        <dbReference type="ARBA" id="ARBA00023125"/>
    </source>
</evidence>
<dbReference type="GO" id="GO:0043565">
    <property type="term" value="F:sequence-specific DNA binding"/>
    <property type="evidence" value="ECO:0007669"/>
    <property type="project" value="TreeGrafter"/>
</dbReference>
<dbReference type="Pfam" id="PF03466">
    <property type="entry name" value="LysR_substrate"/>
    <property type="match status" value="1"/>
</dbReference>
<evidence type="ECO:0000313" key="6">
    <source>
        <dbReference type="EMBL" id="SLN47003.1"/>
    </source>
</evidence>
<dbReference type="EMBL" id="FWFX01000006">
    <property type="protein sequence ID" value="SLN47003.1"/>
    <property type="molecule type" value="Genomic_DNA"/>
</dbReference>
<dbReference type="PANTHER" id="PTHR30537">
    <property type="entry name" value="HTH-TYPE TRANSCRIPTIONAL REGULATOR"/>
    <property type="match status" value="1"/>
</dbReference>
<dbReference type="Gene3D" id="3.40.190.290">
    <property type="match status" value="1"/>
</dbReference>
<organism evidence="6 7">
    <name type="scientific">Roseovarius albus</name>
    <dbReference type="NCBI Taxonomy" id="1247867"/>
    <lineage>
        <taxon>Bacteria</taxon>
        <taxon>Pseudomonadati</taxon>
        <taxon>Pseudomonadota</taxon>
        <taxon>Alphaproteobacteria</taxon>
        <taxon>Rhodobacterales</taxon>
        <taxon>Roseobacteraceae</taxon>
        <taxon>Roseovarius</taxon>
    </lineage>
</organism>
<gene>
    <name evidence="6" type="primary">gltR_3</name>
    <name evidence="6" type="ORF">ROA7450_02320</name>
</gene>
<dbReference type="PANTHER" id="PTHR30537:SF3">
    <property type="entry name" value="TRANSCRIPTIONAL REGULATORY PROTEIN"/>
    <property type="match status" value="1"/>
</dbReference>
<evidence type="ECO:0000259" key="5">
    <source>
        <dbReference type="PROSITE" id="PS50931"/>
    </source>
</evidence>
<dbReference type="AlphaFoldDB" id="A0A1X6ZCB9"/>
<dbReference type="SUPFAM" id="SSF46785">
    <property type="entry name" value="Winged helix' DNA-binding domain"/>
    <property type="match status" value="1"/>
</dbReference>
<keyword evidence="3" id="KW-0238">DNA-binding</keyword>
<keyword evidence="4" id="KW-0804">Transcription</keyword>
<dbReference type="Gene3D" id="1.10.10.10">
    <property type="entry name" value="Winged helix-like DNA-binding domain superfamily/Winged helix DNA-binding domain"/>
    <property type="match status" value="1"/>
</dbReference>
<dbReference type="InterPro" id="IPR036390">
    <property type="entry name" value="WH_DNA-bd_sf"/>
</dbReference>
<feature type="domain" description="HTH lysR-type" evidence="5">
    <location>
        <begin position="1"/>
        <end position="60"/>
    </location>
</feature>
<dbReference type="PROSITE" id="PS50931">
    <property type="entry name" value="HTH_LYSR"/>
    <property type="match status" value="1"/>
</dbReference>
<dbReference type="InterPro" id="IPR000847">
    <property type="entry name" value="LysR_HTH_N"/>
</dbReference>
<name>A0A1X6ZCB9_9RHOB</name>
<dbReference type="GO" id="GO:0003700">
    <property type="term" value="F:DNA-binding transcription factor activity"/>
    <property type="evidence" value="ECO:0007669"/>
    <property type="project" value="InterPro"/>
</dbReference>
<keyword evidence="2" id="KW-0805">Transcription regulation</keyword>
<keyword evidence="7" id="KW-1185">Reference proteome</keyword>
<comment type="similarity">
    <text evidence="1">Belongs to the LysR transcriptional regulatory family.</text>
</comment>
<dbReference type="Pfam" id="PF00126">
    <property type="entry name" value="HTH_1"/>
    <property type="match status" value="1"/>
</dbReference>
<protein>
    <submittedName>
        <fullName evidence="6">HTH-type transcriptional regulator GltR</fullName>
    </submittedName>
</protein>
<accession>A0A1X6ZCB9</accession>
<evidence type="ECO:0000313" key="7">
    <source>
        <dbReference type="Proteomes" id="UP000193061"/>
    </source>
</evidence>
<dbReference type="RefSeq" id="WP_085805830.1">
    <property type="nucleotide sequence ID" value="NZ_FWFX01000006.1"/>
</dbReference>
<proteinExistence type="inferred from homology"/>
<evidence type="ECO:0000256" key="4">
    <source>
        <dbReference type="ARBA" id="ARBA00023163"/>
    </source>
</evidence>
<dbReference type="OrthoDB" id="9787460at2"/>